<dbReference type="CDD" id="cd04301">
    <property type="entry name" value="NAT_SF"/>
    <property type="match status" value="1"/>
</dbReference>
<evidence type="ECO:0000313" key="3">
    <source>
        <dbReference type="Proteomes" id="UP000243502"/>
    </source>
</evidence>
<feature type="domain" description="N-acetyltransferase" evidence="1">
    <location>
        <begin position="6"/>
        <end position="147"/>
    </location>
</feature>
<dbReference type="KEGG" id="pter:C2L65_30310"/>
<dbReference type="InterPro" id="IPR016181">
    <property type="entry name" value="Acyl_CoA_acyltransferase"/>
</dbReference>
<dbReference type="Proteomes" id="UP000243502">
    <property type="component" value="Chromosome 3"/>
</dbReference>
<proteinExistence type="predicted"/>
<name>A0A2I8EWP3_9BURK</name>
<reference evidence="2 3" key="1">
    <citation type="submission" date="2018-01" db="EMBL/GenBank/DDBJ databases">
        <title>Species boundaries and ecological features among Paraburkholderia terrae DSMZ17804T, P. hospita DSMZ17164T and P. caribensis DSMZ13236T.</title>
        <authorList>
            <person name="Pratama A.A."/>
        </authorList>
    </citation>
    <scope>NUCLEOTIDE SEQUENCE [LARGE SCALE GENOMIC DNA]</scope>
    <source>
        <strain evidence="2 3">DSM 17804</strain>
    </source>
</reference>
<evidence type="ECO:0000259" key="1">
    <source>
        <dbReference type="PROSITE" id="PS51186"/>
    </source>
</evidence>
<organism evidence="2 3">
    <name type="scientific">Paraburkholderia terrae</name>
    <dbReference type="NCBI Taxonomy" id="311230"/>
    <lineage>
        <taxon>Bacteria</taxon>
        <taxon>Pseudomonadati</taxon>
        <taxon>Pseudomonadota</taxon>
        <taxon>Betaproteobacteria</taxon>
        <taxon>Burkholderiales</taxon>
        <taxon>Burkholderiaceae</taxon>
        <taxon>Paraburkholderia</taxon>
    </lineage>
</organism>
<sequence length="148" mass="16325">MKTVRVNIRAAMSADIAALIELDSIAQRSLQRRAYIENAAIATQCWLATEPGDGASPVGYGVLNQNFFEHDFVSLIVVGEESRRRGIGIAILRELETQCRGPKLFTSTNESNTPMRALLSQCGFVESGYIDNLDEGDRELIFVKRTSA</sequence>
<dbReference type="PROSITE" id="PS51186">
    <property type="entry name" value="GNAT"/>
    <property type="match status" value="1"/>
</dbReference>
<dbReference type="SUPFAM" id="SSF55729">
    <property type="entry name" value="Acyl-CoA N-acyltransferases (Nat)"/>
    <property type="match status" value="1"/>
</dbReference>
<gene>
    <name evidence="2" type="ORF">C2L65_30310</name>
</gene>
<dbReference type="Gene3D" id="3.40.630.30">
    <property type="match status" value="1"/>
</dbReference>
<dbReference type="Pfam" id="PF00583">
    <property type="entry name" value="Acetyltransf_1"/>
    <property type="match status" value="1"/>
</dbReference>
<dbReference type="InterPro" id="IPR000182">
    <property type="entry name" value="GNAT_dom"/>
</dbReference>
<dbReference type="AlphaFoldDB" id="A0A2I8EWP3"/>
<evidence type="ECO:0000313" key="2">
    <source>
        <dbReference type="EMBL" id="AUT64035.1"/>
    </source>
</evidence>
<dbReference type="GO" id="GO:0016747">
    <property type="term" value="F:acyltransferase activity, transferring groups other than amino-acyl groups"/>
    <property type="evidence" value="ECO:0007669"/>
    <property type="project" value="InterPro"/>
</dbReference>
<protein>
    <submittedName>
        <fullName evidence="2">N-acetyltransferase</fullName>
    </submittedName>
</protein>
<keyword evidence="2" id="KW-0808">Transferase</keyword>
<dbReference type="EMBL" id="CP026113">
    <property type="protein sequence ID" value="AUT64035.1"/>
    <property type="molecule type" value="Genomic_DNA"/>
</dbReference>
<accession>A0A2I8EWP3</accession>
<dbReference type="OrthoDB" id="5638018at2"/>